<feature type="transmembrane region" description="Helical" evidence="1">
    <location>
        <begin position="116"/>
        <end position="138"/>
    </location>
</feature>
<evidence type="ECO:0000313" key="4">
    <source>
        <dbReference type="Proteomes" id="UP000255036"/>
    </source>
</evidence>
<dbReference type="SUPFAM" id="SSF55874">
    <property type="entry name" value="ATPase domain of HSP90 chaperone/DNA topoisomerase II/histidine kinase"/>
    <property type="match status" value="1"/>
</dbReference>
<keyword evidence="1" id="KW-0472">Membrane</keyword>
<organism evidence="3 4">
    <name type="scientific">Anaerosacchariphilus polymeriproducens</name>
    <dbReference type="NCBI Taxonomy" id="1812858"/>
    <lineage>
        <taxon>Bacteria</taxon>
        <taxon>Bacillati</taxon>
        <taxon>Bacillota</taxon>
        <taxon>Clostridia</taxon>
        <taxon>Lachnospirales</taxon>
        <taxon>Lachnospiraceae</taxon>
        <taxon>Anaerosacchariphilus</taxon>
    </lineage>
</organism>
<dbReference type="GO" id="GO:0042802">
    <property type="term" value="F:identical protein binding"/>
    <property type="evidence" value="ECO:0007669"/>
    <property type="project" value="TreeGrafter"/>
</dbReference>
<dbReference type="CDD" id="cd16935">
    <property type="entry name" value="HATPase_AgrC-ComD-like"/>
    <property type="match status" value="1"/>
</dbReference>
<feature type="transmembrane region" description="Helical" evidence="1">
    <location>
        <begin position="83"/>
        <end position="104"/>
    </location>
</feature>
<comment type="caution">
    <text evidence="3">The sequence shown here is derived from an EMBL/GenBank/DDBJ whole genome shotgun (WGS) entry which is preliminary data.</text>
</comment>
<sequence>METAIFYFFIILIEAFILWQYTSALFVSLYSKKREIYVLIGMYLLLYLVSFFQISELNTIFFLLVNFTFLITMYQLKWSLALFHSAITTVVMGISELVVLNVISHFVANVTHFRNLIILTVFSKIIYFSILCILYHLFKDRKEYNQQYDISTFPLGLVPMTTLIVMLTIFNICKEYVLSAFHDWMIVISSILLLLVNLLIFGINQYNLNKSREFTQMQLLIQKENNLTEYYKMLLHQTEDQSILIHDIKKHLQSISLLNDKKEHEQITAYIEQLNLSSSLQVSEQLCDNEILNAILYRYQIKCNNEHLTFHTDVRSGTINFISDNDLTSLFCNLLDNAFDAAILIPNSIIELNITQRTKTPFIIITVINSCQKNPFSQNSKKLSTNKSDKLNHGLGMKSIRNIVRKYQGEMQIYYNEDDLTFHTIITLKKKYL</sequence>
<feature type="transmembrane region" description="Helical" evidence="1">
    <location>
        <begin position="36"/>
        <end position="54"/>
    </location>
</feature>
<dbReference type="InterPro" id="IPR032834">
    <property type="entry name" value="NatK-like_C"/>
</dbReference>
<dbReference type="EMBL" id="QRCT01000009">
    <property type="protein sequence ID" value="RDU24891.1"/>
    <property type="molecule type" value="Genomic_DNA"/>
</dbReference>
<protein>
    <submittedName>
        <fullName evidence="3">GHKL domain-containing protein</fullName>
    </submittedName>
</protein>
<reference evidence="3 4" key="1">
    <citation type="submission" date="2018-07" db="EMBL/GenBank/DDBJ databases">
        <title>Anaerosacharophilus polymeroproducens gen. nov. sp. nov., an anaerobic bacterium isolated from salt field.</title>
        <authorList>
            <person name="Kim W."/>
            <person name="Yang S.-H."/>
            <person name="Oh J."/>
            <person name="Lee J.-H."/>
            <person name="Kwon K.K."/>
        </authorList>
    </citation>
    <scope>NUCLEOTIDE SEQUENCE [LARGE SCALE GENOMIC DNA]</scope>
    <source>
        <strain evidence="3 4">MCWD5</strain>
    </source>
</reference>
<dbReference type="PANTHER" id="PTHR40448">
    <property type="entry name" value="TWO-COMPONENT SENSOR HISTIDINE KINASE"/>
    <property type="match status" value="1"/>
</dbReference>
<feature type="transmembrane region" description="Helical" evidence="1">
    <location>
        <begin position="150"/>
        <end position="172"/>
    </location>
</feature>
<evidence type="ECO:0000256" key="1">
    <source>
        <dbReference type="SAM" id="Phobius"/>
    </source>
</evidence>
<feature type="transmembrane region" description="Helical" evidence="1">
    <location>
        <begin position="60"/>
        <end position="76"/>
    </location>
</feature>
<dbReference type="Gene3D" id="3.30.565.10">
    <property type="entry name" value="Histidine kinase-like ATPase, C-terminal domain"/>
    <property type="match status" value="1"/>
</dbReference>
<dbReference type="InterPro" id="IPR036890">
    <property type="entry name" value="HATPase_C_sf"/>
</dbReference>
<dbReference type="OrthoDB" id="9813149at2"/>
<keyword evidence="1" id="KW-1133">Transmembrane helix</keyword>
<gene>
    <name evidence="3" type="ORF">DWV06_01280</name>
</gene>
<proteinExistence type="predicted"/>
<dbReference type="PANTHER" id="PTHR40448:SF1">
    <property type="entry name" value="TWO-COMPONENT SENSOR HISTIDINE KINASE"/>
    <property type="match status" value="1"/>
</dbReference>
<feature type="transmembrane region" description="Helical" evidence="1">
    <location>
        <begin position="184"/>
        <end position="203"/>
    </location>
</feature>
<dbReference type="RefSeq" id="WP_115480375.1">
    <property type="nucleotide sequence ID" value="NZ_QRCT01000009.1"/>
</dbReference>
<keyword evidence="4" id="KW-1185">Reference proteome</keyword>
<name>A0A371AZA4_9FIRM</name>
<feature type="domain" description="Sensor histidine kinase NatK-like C-terminal" evidence="2">
    <location>
        <begin position="326"/>
        <end position="423"/>
    </location>
</feature>
<evidence type="ECO:0000259" key="2">
    <source>
        <dbReference type="Pfam" id="PF14501"/>
    </source>
</evidence>
<evidence type="ECO:0000313" key="3">
    <source>
        <dbReference type="EMBL" id="RDU24891.1"/>
    </source>
</evidence>
<dbReference type="Pfam" id="PF14501">
    <property type="entry name" value="HATPase_c_5"/>
    <property type="match status" value="1"/>
</dbReference>
<dbReference type="Proteomes" id="UP000255036">
    <property type="component" value="Unassembled WGS sequence"/>
</dbReference>
<keyword evidence="1" id="KW-0812">Transmembrane</keyword>
<feature type="transmembrane region" description="Helical" evidence="1">
    <location>
        <begin position="6"/>
        <end position="29"/>
    </location>
</feature>
<accession>A0A371AZA4</accession>
<dbReference type="AlphaFoldDB" id="A0A371AZA4"/>